<dbReference type="AlphaFoldDB" id="A0A4Q5D911"/>
<evidence type="ECO:0000259" key="1">
    <source>
        <dbReference type="Pfam" id="PF12728"/>
    </source>
</evidence>
<dbReference type="EMBL" id="WDER01000045">
    <property type="protein sequence ID" value="KAB6080958.1"/>
    <property type="molecule type" value="Genomic_DNA"/>
</dbReference>
<evidence type="ECO:0000313" key="3">
    <source>
        <dbReference type="Proteomes" id="UP000474077"/>
    </source>
</evidence>
<dbReference type="Proteomes" id="UP000474077">
    <property type="component" value="Unassembled WGS sequence"/>
</dbReference>
<dbReference type="SUPFAM" id="SSF46955">
    <property type="entry name" value="Putative DNA-binding domain"/>
    <property type="match status" value="1"/>
</dbReference>
<protein>
    <submittedName>
        <fullName evidence="2">Helix-turn-helix domain-containing protein</fullName>
    </submittedName>
</protein>
<dbReference type="InterPro" id="IPR010093">
    <property type="entry name" value="SinI_DNA-bd"/>
</dbReference>
<proteinExistence type="predicted"/>
<dbReference type="Pfam" id="PF12728">
    <property type="entry name" value="HTH_17"/>
    <property type="match status" value="1"/>
</dbReference>
<accession>A0A4Q5D911</accession>
<organism evidence="2 3">
    <name type="scientific">Bacteroides xylanisolvens</name>
    <dbReference type="NCBI Taxonomy" id="371601"/>
    <lineage>
        <taxon>Bacteria</taxon>
        <taxon>Pseudomonadati</taxon>
        <taxon>Bacteroidota</taxon>
        <taxon>Bacteroidia</taxon>
        <taxon>Bacteroidales</taxon>
        <taxon>Bacteroidaceae</taxon>
        <taxon>Bacteroides</taxon>
    </lineage>
</organism>
<sequence length="78" mass="9309">MTNNLLTTVEAAEYLGMKKSYLHKLMMKKEIPFYKPNGKLCFFDKDELDQWLRRIRIAPQEEVDRQAIAYVTKKDLLK</sequence>
<name>A0A4Q5D911_9BACE</name>
<dbReference type="InterPro" id="IPR009061">
    <property type="entry name" value="DNA-bd_dom_put_sf"/>
</dbReference>
<evidence type="ECO:0000313" key="2">
    <source>
        <dbReference type="EMBL" id="KAB6080958.1"/>
    </source>
</evidence>
<dbReference type="InterPro" id="IPR041657">
    <property type="entry name" value="HTH_17"/>
</dbReference>
<feature type="domain" description="Helix-turn-helix" evidence="1">
    <location>
        <begin position="5"/>
        <end position="54"/>
    </location>
</feature>
<dbReference type="GO" id="GO:0003677">
    <property type="term" value="F:DNA binding"/>
    <property type="evidence" value="ECO:0007669"/>
    <property type="project" value="InterPro"/>
</dbReference>
<reference evidence="2 3" key="1">
    <citation type="journal article" date="2019" name="Nat. Med.">
        <title>A library of human gut bacterial isolates paired with longitudinal multiomics data enables mechanistic microbiome research.</title>
        <authorList>
            <person name="Poyet M."/>
            <person name="Groussin M."/>
            <person name="Gibbons S.M."/>
            <person name="Avila-Pacheco J."/>
            <person name="Jiang X."/>
            <person name="Kearney S.M."/>
            <person name="Perrotta A.R."/>
            <person name="Berdy B."/>
            <person name="Zhao S."/>
            <person name="Lieberman T.D."/>
            <person name="Swanson P.K."/>
            <person name="Smith M."/>
            <person name="Roesemann S."/>
            <person name="Alexander J.E."/>
            <person name="Rich S.A."/>
            <person name="Livny J."/>
            <person name="Vlamakis H."/>
            <person name="Clish C."/>
            <person name="Bullock K."/>
            <person name="Deik A."/>
            <person name="Scott J."/>
            <person name="Pierce K.A."/>
            <person name="Xavier R.J."/>
            <person name="Alm E.J."/>
        </authorList>
    </citation>
    <scope>NUCLEOTIDE SEQUENCE [LARGE SCALE GENOMIC DNA]</scope>
    <source>
        <strain evidence="2 3">BIOML-A73</strain>
    </source>
</reference>
<gene>
    <name evidence="2" type="ORF">GA560_15395</name>
</gene>
<comment type="caution">
    <text evidence="2">The sequence shown here is derived from an EMBL/GenBank/DDBJ whole genome shotgun (WGS) entry which is preliminary data.</text>
</comment>
<dbReference type="NCBIfam" id="TIGR01764">
    <property type="entry name" value="excise"/>
    <property type="match status" value="1"/>
</dbReference>
<dbReference type="RefSeq" id="WP_151922178.1">
    <property type="nucleotide sequence ID" value="NZ_RCXZ01000030.1"/>
</dbReference>